<keyword evidence="4" id="KW-1185">Reference proteome</keyword>
<protein>
    <submittedName>
        <fullName evidence="3">Uncharacterized protein</fullName>
    </submittedName>
</protein>
<sequence>MGGFWSCCKRQKSPESAPLLGAPASVEDPPYSIFEKLGDCIGAFNSGKLPSQDQISALLQHVLRSEFLCDSTNAISQHGGTLSRQGATVVFAIRELVDALLRIGLEKNYDDKLQDFLFITSQESDLKIRPEIVIDGSPLQIGASSAKEFSDDAENFLQSLKALSKLALTSSIFRMFLSDILTTTREILAEGASEIGEIAAQVQLTAVNIAQTAELDNLTVEAAKEKAADSYSGLRESVTHANENLGTLGEDSAHRVRNLVVGRVQELVTLANRNPEHQTAIHTILMLLRKYSEKLTAIADSADQSVTIDTEVDKSATLHVAMVDFKVLLERFASGHSLDPLVRAFKAATTDILDVQNESRTELNRYFTDLDHWVTRALAEPQFAASRLGTRTAEELFNAGRLLLLSEANAQWAQDVRLLVAEAETFVHALDSDTATQRLIKSFNGVSSAVRGLMQDTVLPGAHAWRGELVKDALAWLIPRAFKSIRALPMPRVEFKNSTFEVAVDALLLTGASSSASLVPDHISVQNWNEVRVDMAAGTPAETSSRTRVHIDGMRCAMHRLGYYVKYNGIIQYSDEGVLDVDFGRRDAVGEGLAVDIELETKQHERDTPGEPLFRLVNNTVAVPGLSFAIKHSKHWILNMALIEPLAAPTVRLFLKNLLEREISKRVEWADRVLSAVFEEADRIIARRPDYDERHTLEVYWAAILKIVPTFFEKRDSGSIVKTHTEPTFKGIIHTTTTAPDDRSSSSSPEETVVAVGAGAQLFPNKGGAYGVEEATTSEVAQEAVGEIRQAIERGAGKTRESLEYVGVQNVGMIKDFHGLSGSLRERLPQILYRISLAGESVGSRPVCPALFHNKRYNSDVAVSERAFARSGDPQHGAAVRVGTCHVGVSGHPVLWMCIPLFRSQQRKDRGCHVFSDTVTQEFKRGETRTKRRKIVSGFGTTKNALALRTNSLDPQVIQLKGVIY</sequence>
<dbReference type="InterPro" id="IPR027842">
    <property type="entry name" value="HAM1-like_C"/>
</dbReference>
<feature type="domain" description="HAM1-like C-terminal" evidence="1">
    <location>
        <begin position="622"/>
        <end position="715"/>
    </location>
</feature>
<dbReference type="Pfam" id="PF14613">
    <property type="entry name" value="HAM1_C"/>
    <property type="match status" value="1"/>
</dbReference>
<evidence type="ECO:0000313" key="3">
    <source>
        <dbReference type="EMBL" id="KAJ7190934.1"/>
    </source>
</evidence>
<dbReference type="InterPro" id="IPR045967">
    <property type="entry name" value="HAM1-like_N"/>
</dbReference>
<evidence type="ECO:0000259" key="2">
    <source>
        <dbReference type="Pfam" id="PF19343"/>
    </source>
</evidence>
<dbReference type="PANTHER" id="PTHR31138">
    <property type="entry name" value="CHROMOSOME 19, WHOLE GENOME SHOTGUN SEQUENCE"/>
    <property type="match status" value="1"/>
</dbReference>
<comment type="caution">
    <text evidence="3">The sequence shown here is derived from an EMBL/GenBank/DDBJ whole genome shotgun (WGS) entry which is preliminary data.</text>
</comment>
<evidence type="ECO:0000313" key="4">
    <source>
        <dbReference type="Proteomes" id="UP001219525"/>
    </source>
</evidence>
<organism evidence="3 4">
    <name type="scientific">Mycena pura</name>
    <dbReference type="NCBI Taxonomy" id="153505"/>
    <lineage>
        <taxon>Eukaryota</taxon>
        <taxon>Fungi</taxon>
        <taxon>Dikarya</taxon>
        <taxon>Basidiomycota</taxon>
        <taxon>Agaricomycotina</taxon>
        <taxon>Agaricomycetes</taxon>
        <taxon>Agaricomycetidae</taxon>
        <taxon>Agaricales</taxon>
        <taxon>Marasmiineae</taxon>
        <taxon>Mycenaceae</taxon>
        <taxon>Mycena</taxon>
    </lineage>
</organism>
<name>A0AAD6XX11_9AGAR</name>
<dbReference type="Proteomes" id="UP001219525">
    <property type="component" value="Unassembled WGS sequence"/>
</dbReference>
<proteinExistence type="predicted"/>
<dbReference type="AlphaFoldDB" id="A0AAD6XX11"/>
<reference evidence="3" key="1">
    <citation type="submission" date="2023-03" db="EMBL/GenBank/DDBJ databases">
        <title>Massive genome expansion in bonnet fungi (Mycena s.s.) driven by repeated elements and novel gene families across ecological guilds.</title>
        <authorList>
            <consortium name="Lawrence Berkeley National Laboratory"/>
            <person name="Harder C.B."/>
            <person name="Miyauchi S."/>
            <person name="Viragh M."/>
            <person name="Kuo A."/>
            <person name="Thoen E."/>
            <person name="Andreopoulos B."/>
            <person name="Lu D."/>
            <person name="Skrede I."/>
            <person name="Drula E."/>
            <person name="Henrissat B."/>
            <person name="Morin E."/>
            <person name="Kohler A."/>
            <person name="Barry K."/>
            <person name="LaButti K."/>
            <person name="Morin E."/>
            <person name="Salamov A."/>
            <person name="Lipzen A."/>
            <person name="Mereny Z."/>
            <person name="Hegedus B."/>
            <person name="Baldrian P."/>
            <person name="Stursova M."/>
            <person name="Weitz H."/>
            <person name="Taylor A."/>
            <person name="Grigoriev I.V."/>
            <person name="Nagy L.G."/>
            <person name="Martin F."/>
            <person name="Kauserud H."/>
        </authorList>
    </citation>
    <scope>NUCLEOTIDE SEQUENCE</scope>
    <source>
        <strain evidence="3">9144</strain>
    </source>
</reference>
<evidence type="ECO:0000259" key="1">
    <source>
        <dbReference type="Pfam" id="PF14613"/>
    </source>
</evidence>
<dbReference type="EMBL" id="JARJCW010000140">
    <property type="protein sequence ID" value="KAJ7190934.1"/>
    <property type="molecule type" value="Genomic_DNA"/>
</dbReference>
<gene>
    <name evidence="3" type="ORF">GGX14DRAFT_546769</name>
</gene>
<feature type="domain" description="HAM1-like N-terminal" evidence="2">
    <location>
        <begin position="40"/>
        <end position="224"/>
    </location>
</feature>
<accession>A0AAD6XX11</accession>
<dbReference type="PANTHER" id="PTHR31138:SF1">
    <property type="entry name" value="PDZ DOMAIN-CONTAINING PROTEIN"/>
    <property type="match status" value="1"/>
</dbReference>
<dbReference type="Pfam" id="PF19343">
    <property type="entry name" value="HAM1_N"/>
    <property type="match status" value="2"/>
</dbReference>
<feature type="domain" description="HAM1-like N-terminal" evidence="2">
    <location>
        <begin position="257"/>
        <end position="605"/>
    </location>
</feature>